<dbReference type="Pfam" id="PF13426">
    <property type="entry name" value="PAS_9"/>
    <property type="match status" value="1"/>
</dbReference>
<feature type="domain" description="EAL" evidence="3">
    <location>
        <begin position="431"/>
        <end position="682"/>
    </location>
</feature>
<dbReference type="GO" id="GO:0071111">
    <property type="term" value="F:cyclic-guanylate-specific phosphodiesterase activity"/>
    <property type="evidence" value="ECO:0007669"/>
    <property type="project" value="InterPro"/>
</dbReference>
<dbReference type="SUPFAM" id="SSF52172">
    <property type="entry name" value="CheY-like"/>
    <property type="match status" value="1"/>
</dbReference>
<evidence type="ECO:0000313" key="6">
    <source>
        <dbReference type="Proteomes" id="UP000076962"/>
    </source>
</evidence>
<dbReference type="InterPro" id="IPR000014">
    <property type="entry name" value="PAS"/>
</dbReference>
<name>A0A0A6NY85_9GAMM</name>
<dbReference type="NCBIfam" id="TIGR00254">
    <property type="entry name" value="GGDEF"/>
    <property type="match status" value="1"/>
</dbReference>
<dbReference type="InterPro" id="IPR035919">
    <property type="entry name" value="EAL_sf"/>
</dbReference>
<dbReference type="AlphaFoldDB" id="A0A0A6NY85"/>
<accession>A0A0A6NY85</accession>
<dbReference type="PATRIC" id="fig|1003181.4.peg.4430"/>
<evidence type="ECO:0000259" key="4">
    <source>
        <dbReference type="PROSITE" id="PS50887"/>
    </source>
</evidence>
<feature type="domain" description="PAS" evidence="2">
    <location>
        <begin position="161"/>
        <end position="211"/>
    </location>
</feature>
<keyword evidence="6" id="KW-1185">Reference proteome</keyword>
<gene>
    <name evidence="5" type="ORF">THIOM_003309</name>
</gene>
<proteinExistence type="predicted"/>
<sequence>MIQNDIIRLIVIEESANEAEVIFRNLRKARYPIRPRHVEDDEDLQEALSNKQEWDLIISVPQVGDLTVAQVCEMVSKSKRDIPVIVLADNNKKLFELLNAGATQVLPSDNEACLALVVGRELKNLAERRQYQQLEQVYQSTQKQNKMLLDSSRDAIAYVHEGVLIYANASYLKMFAYTSMEELDALPIMDLVTPNNQEKFKDFLREYMTTEMSEERQIELYGVKSNEQRFKLKMAVSQAIYDSKPRIQLIIHDQSWKNRDPSTGLFNGQHFLELLEEALVNARETQTRSVLFYIALDNFNRIKEQLGVGGTEPVIKNLAKVIKHISEEGGLARFSESVFTLLMTDEDGQKYARAGDIADKICNAVEESVTELENQSVVSTCSIGITRVLAAADSPQDMLNEGRAACQNAQEKGGNSFKVYEVVIQKDKQYSIQLAKLIETAIEENRLSLLYQPIVGLHGETQEFFEVLLRMVDSEGQTVPNPDLFQAAEKANLSISLDKWIIQEAINISAEHEKNGRQTYFFIKLSAQSIRDEKMIEYIGKQLNSTQLAGGNLIFEIRESIAQEQIKLTNTFINQLNKLKCKSALEHFGSALNFDTILKHLPVDYVKIDASYSKGGLLGQPENQQALEDIVKKAREFGKQLIAVSVEDADSLAVLWSSEVNLVQGNYIQEPLLMPEFDFEAD</sequence>
<evidence type="ECO:0000259" key="2">
    <source>
        <dbReference type="PROSITE" id="PS50112"/>
    </source>
</evidence>
<dbReference type="SMART" id="SM00052">
    <property type="entry name" value="EAL"/>
    <property type="match status" value="1"/>
</dbReference>
<dbReference type="InterPro" id="IPR043128">
    <property type="entry name" value="Rev_trsase/Diguanyl_cyclase"/>
</dbReference>
<dbReference type="CDD" id="cd01948">
    <property type="entry name" value="EAL"/>
    <property type="match status" value="1"/>
</dbReference>
<dbReference type="InterPro" id="IPR000160">
    <property type="entry name" value="GGDEF_dom"/>
</dbReference>
<feature type="domain" description="GGDEF" evidence="4">
    <location>
        <begin position="287"/>
        <end position="422"/>
    </location>
</feature>
<dbReference type="InterPro" id="IPR035965">
    <property type="entry name" value="PAS-like_dom_sf"/>
</dbReference>
<feature type="coiled-coil region" evidence="1">
    <location>
        <begin position="124"/>
        <end position="151"/>
    </location>
</feature>
<dbReference type="SUPFAM" id="SSF55785">
    <property type="entry name" value="PYP-like sensor domain (PAS domain)"/>
    <property type="match status" value="1"/>
</dbReference>
<protein>
    <submittedName>
        <fullName evidence="5">Sensory box protein</fullName>
    </submittedName>
</protein>
<reference evidence="5 6" key="1">
    <citation type="submission" date="2016-05" db="EMBL/GenBank/DDBJ databases">
        <title>Single-cell genome of chain-forming Candidatus Thiomargarita nelsonii and comparison to other large sulfur-oxidizing bacteria.</title>
        <authorList>
            <person name="Winkel M."/>
            <person name="Salman V."/>
            <person name="Woyke T."/>
            <person name="Schulz-Vogt H."/>
            <person name="Richter M."/>
            <person name="Flood B."/>
            <person name="Bailey J."/>
            <person name="Amann R."/>
            <person name="Mussmann M."/>
        </authorList>
    </citation>
    <scope>NUCLEOTIDE SEQUENCE [LARGE SCALE GENOMIC DNA]</scope>
    <source>
        <strain evidence="5 6">THI036</strain>
    </source>
</reference>
<dbReference type="Pfam" id="PF00990">
    <property type="entry name" value="GGDEF"/>
    <property type="match status" value="1"/>
</dbReference>
<dbReference type="Gene3D" id="3.30.450.20">
    <property type="entry name" value="PAS domain"/>
    <property type="match status" value="1"/>
</dbReference>
<dbReference type="InterPro" id="IPR001633">
    <property type="entry name" value="EAL_dom"/>
</dbReference>
<dbReference type="SMART" id="SM00267">
    <property type="entry name" value="GGDEF"/>
    <property type="match status" value="1"/>
</dbReference>
<dbReference type="PANTHER" id="PTHR33121">
    <property type="entry name" value="CYCLIC DI-GMP PHOSPHODIESTERASE PDEF"/>
    <property type="match status" value="1"/>
</dbReference>
<dbReference type="InterPro" id="IPR011006">
    <property type="entry name" value="CheY-like_superfamily"/>
</dbReference>
<dbReference type="InterPro" id="IPR050706">
    <property type="entry name" value="Cyclic-di-GMP_PDE-like"/>
</dbReference>
<organism evidence="5 6">
    <name type="scientific">Candidatus Thiomargarita nelsonii</name>
    <dbReference type="NCBI Taxonomy" id="1003181"/>
    <lineage>
        <taxon>Bacteria</taxon>
        <taxon>Pseudomonadati</taxon>
        <taxon>Pseudomonadota</taxon>
        <taxon>Gammaproteobacteria</taxon>
        <taxon>Thiotrichales</taxon>
        <taxon>Thiotrichaceae</taxon>
        <taxon>Thiomargarita</taxon>
    </lineage>
</organism>
<keyword evidence="1" id="KW-0175">Coiled coil</keyword>
<dbReference type="CDD" id="cd01949">
    <property type="entry name" value="GGDEF"/>
    <property type="match status" value="1"/>
</dbReference>
<dbReference type="PROSITE" id="PS50887">
    <property type="entry name" value="GGDEF"/>
    <property type="match status" value="1"/>
</dbReference>
<dbReference type="SUPFAM" id="SSF55073">
    <property type="entry name" value="Nucleotide cyclase"/>
    <property type="match status" value="1"/>
</dbReference>
<dbReference type="Gene3D" id="3.30.70.270">
    <property type="match status" value="1"/>
</dbReference>
<evidence type="ECO:0000259" key="3">
    <source>
        <dbReference type="PROSITE" id="PS50883"/>
    </source>
</evidence>
<dbReference type="Pfam" id="PF00563">
    <property type="entry name" value="EAL"/>
    <property type="match status" value="1"/>
</dbReference>
<dbReference type="EMBL" id="LUTY01001982">
    <property type="protein sequence ID" value="OAD20952.1"/>
    <property type="molecule type" value="Genomic_DNA"/>
</dbReference>
<dbReference type="SUPFAM" id="SSF141868">
    <property type="entry name" value="EAL domain-like"/>
    <property type="match status" value="1"/>
</dbReference>
<dbReference type="PROSITE" id="PS50112">
    <property type="entry name" value="PAS"/>
    <property type="match status" value="1"/>
</dbReference>
<dbReference type="Gene3D" id="3.20.20.450">
    <property type="entry name" value="EAL domain"/>
    <property type="match status" value="1"/>
</dbReference>
<dbReference type="PROSITE" id="PS50883">
    <property type="entry name" value="EAL"/>
    <property type="match status" value="1"/>
</dbReference>
<dbReference type="Gene3D" id="3.40.50.2300">
    <property type="match status" value="1"/>
</dbReference>
<evidence type="ECO:0000256" key="1">
    <source>
        <dbReference type="SAM" id="Coils"/>
    </source>
</evidence>
<dbReference type="PANTHER" id="PTHR33121:SF23">
    <property type="entry name" value="CYCLIC DI-GMP PHOSPHODIESTERASE PDEB"/>
    <property type="match status" value="1"/>
</dbReference>
<comment type="caution">
    <text evidence="5">The sequence shown here is derived from an EMBL/GenBank/DDBJ whole genome shotgun (WGS) entry which is preliminary data.</text>
</comment>
<dbReference type="InterPro" id="IPR029787">
    <property type="entry name" value="Nucleotide_cyclase"/>
</dbReference>
<evidence type="ECO:0000313" key="5">
    <source>
        <dbReference type="EMBL" id="OAD20952.1"/>
    </source>
</evidence>
<dbReference type="CDD" id="cd00130">
    <property type="entry name" value="PAS"/>
    <property type="match status" value="1"/>
</dbReference>
<dbReference type="Proteomes" id="UP000076962">
    <property type="component" value="Unassembled WGS sequence"/>
</dbReference>